<dbReference type="AlphaFoldDB" id="A0AAV4IFJ1"/>
<sequence>MGSEQISLTLNQYKNSGMHLYALTPGDSQGMKSKKVKLNDVLLELNGDELPEMKPKPHVGDIPLTQQSFGFIVIPGAEVRLCKIYHRSKDIKSRK</sequence>
<evidence type="ECO:0000313" key="2">
    <source>
        <dbReference type="Proteomes" id="UP000762676"/>
    </source>
</evidence>
<dbReference type="EMBL" id="BMAT01013274">
    <property type="protein sequence ID" value="GFS08939.1"/>
    <property type="molecule type" value="Genomic_DNA"/>
</dbReference>
<dbReference type="Proteomes" id="UP000762676">
    <property type="component" value="Unassembled WGS sequence"/>
</dbReference>
<gene>
    <name evidence="1" type="ORF">ElyMa_006608000</name>
</gene>
<organism evidence="1 2">
    <name type="scientific">Elysia marginata</name>
    <dbReference type="NCBI Taxonomy" id="1093978"/>
    <lineage>
        <taxon>Eukaryota</taxon>
        <taxon>Metazoa</taxon>
        <taxon>Spiralia</taxon>
        <taxon>Lophotrochozoa</taxon>
        <taxon>Mollusca</taxon>
        <taxon>Gastropoda</taxon>
        <taxon>Heterobranchia</taxon>
        <taxon>Euthyneura</taxon>
        <taxon>Panpulmonata</taxon>
        <taxon>Sacoglossa</taxon>
        <taxon>Placobranchoidea</taxon>
        <taxon>Plakobranchidae</taxon>
        <taxon>Elysia</taxon>
    </lineage>
</organism>
<evidence type="ECO:0000313" key="1">
    <source>
        <dbReference type="EMBL" id="GFS08939.1"/>
    </source>
</evidence>
<proteinExistence type="predicted"/>
<comment type="caution">
    <text evidence="1">The sequence shown here is derived from an EMBL/GenBank/DDBJ whole genome shotgun (WGS) entry which is preliminary data.</text>
</comment>
<protein>
    <submittedName>
        <fullName evidence="1">Hyaluronidase</fullName>
    </submittedName>
</protein>
<accession>A0AAV4IFJ1</accession>
<name>A0AAV4IFJ1_9GAST</name>
<reference evidence="1 2" key="1">
    <citation type="journal article" date="2021" name="Elife">
        <title>Chloroplast acquisition without the gene transfer in kleptoplastic sea slugs, Plakobranchus ocellatus.</title>
        <authorList>
            <person name="Maeda T."/>
            <person name="Takahashi S."/>
            <person name="Yoshida T."/>
            <person name="Shimamura S."/>
            <person name="Takaki Y."/>
            <person name="Nagai Y."/>
            <person name="Toyoda A."/>
            <person name="Suzuki Y."/>
            <person name="Arimoto A."/>
            <person name="Ishii H."/>
            <person name="Satoh N."/>
            <person name="Nishiyama T."/>
            <person name="Hasebe M."/>
            <person name="Maruyama T."/>
            <person name="Minagawa J."/>
            <person name="Obokata J."/>
            <person name="Shigenobu S."/>
        </authorList>
    </citation>
    <scope>NUCLEOTIDE SEQUENCE [LARGE SCALE GENOMIC DNA]</scope>
</reference>
<keyword evidence="2" id="KW-1185">Reference proteome</keyword>